<dbReference type="Proteomes" id="UP001497392">
    <property type="component" value="Unassembled WGS sequence"/>
</dbReference>
<feature type="compositionally biased region" description="Low complexity" evidence="1">
    <location>
        <begin position="145"/>
        <end position="157"/>
    </location>
</feature>
<organism evidence="3 4">
    <name type="scientific">Coccomyxa viridis</name>
    <dbReference type="NCBI Taxonomy" id="1274662"/>
    <lineage>
        <taxon>Eukaryota</taxon>
        <taxon>Viridiplantae</taxon>
        <taxon>Chlorophyta</taxon>
        <taxon>core chlorophytes</taxon>
        <taxon>Trebouxiophyceae</taxon>
        <taxon>Trebouxiophyceae incertae sedis</taxon>
        <taxon>Coccomyxaceae</taxon>
        <taxon>Coccomyxa</taxon>
    </lineage>
</organism>
<name>A0ABP1GDF5_9CHLO</name>
<dbReference type="InterPro" id="IPR004827">
    <property type="entry name" value="bZIP"/>
</dbReference>
<dbReference type="EMBL" id="CAXHTA020000020">
    <property type="protein sequence ID" value="CAL5229307.1"/>
    <property type="molecule type" value="Genomic_DNA"/>
</dbReference>
<keyword evidence="4" id="KW-1185">Reference proteome</keyword>
<evidence type="ECO:0000313" key="4">
    <source>
        <dbReference type="Proteomes" id="UP001497392"/>
    </source>
</evidence>
<protein>
    <submittedName>
        <fullName evidence="3">G12609 protein</fullName>
    </submittedName>
</protein>
<dbReference type="SUPFAM" id="SSF57959">
    <property type="entry name" value="Leucine zipper domain"/>
    <property type="match status" value="1"/>
</dbReference>
<evidence type="ECO:0000256" key="1">
    <source>
        <dbReference type="SAM" id="MobiDB-lite"/>
    </source>
</evidence>
<dbReference type="InterPro" id="IPR046347">
    <property type="entry name" value="bZIP_sf"/>
</dbReference>
<reference evidence="3 4" key="1">
    <citation type="submission" date="2024-06" db="EMBL/GenBank/DDBJ databases">
        <authorList>
            <person name="Kraege A."/>
            <person name="Thomma B."/>
        </authorList>
    </citation>
    <scope>NUCLEOTIDE SEQUENCE [LARGE SCALE GENOMIC DNA]</scope>
</reference>
<feature type="compositionally biased region" description="Basic and acidic residues" evidence="1">
    <location>
        <begin position="565"/>
        <end position="582"/>
    </location>
</feature>
<feature type="compositionally biased region" description="Low complexity" evidence="1">
    <location>
        <begin position="212"/>
        <end position="221"/>
    </location>
</feature>
<proteinExistence type="predicted"/>
<feature type="region of interest" description="Disordered" evidence="1">
    <location>
        <begin position="118"/>
        <end position="229"/>
    </location>
</feature>
<evidence type="ECO:0000259" key="2">
    <source>
        <dbReference type="PROSITE" id="PS00036"/>
    </source>
</evidence>
<dbReference type="PROSITE" id="PS00036">
    <property type="entry name" value="BZIP_BASIC"/>
    <property type="match status" value="1"/>
</dbReference>
<evidence type="ECO:0000313" key="3">
    <source>
        <dbReference type="EMBL" id="CAL5229307.1"/>
    </source>
</evidence>
<gene>
    <name evidence="3" type="primary">g12609</name>
    <name evidence="3" type="ORF">VP750_LOCUS11213</name>
</gene>
<comment type="caution">
    <text evidence="3">The sequence shown here is derived from an EMBL/GenBank/DDBJ whole genome shotgun (WGS) entry which is preliminary data.</text>
</comment>
<feature type="region of interest" description="Disordered" evidence="1">
    <location>
        <begin position="563"/>
        <end position="582"/>
    </location>
</feature>
<accession>A0ABP1GDF5</accession>
<feature type="domain" description="BZIP" evidence="2">
    <location>
        <begin position="211"/>
        <end position="226"/>
    </location>
</feature>
<feature type="region of interest" description="Disordered" evidence="1">
    <location>
        <begin position="1"/>
        <end position="20"/>
    </location>
</feature>
<sequence length="582" mass="64996">MLEHSMAQVQYQPDGRSGAGMKRQATWDALPDIDLFSIPVDDFFGDYVEQLGARGLQQDVSMNGGSFGSVLEHYPHNGTQQMNGLLPPIPGPADQLNMNSIPSFNEHDLPGLNGVTTLEPLPEDDAMGTVITSGFDSTLDHKRSNSGSQQGSGNLGQAVREVGRAGSNNSARDNNSHSHDESPDGDDTGSPVFRNGVGSKRGGIKTKRNARQQDQNKQAQQRYRERRKQKFNEMEESLHALESQVEQLNSVQSQNNMLQGRAVELEGRLRDKELEVEQLRKALAQAGVKQETVASPDDHGKYNVIKMSECNNVRAHMEKKREEELAGLQHDFTLKKEKLRSLVEQYNLRDADPLGKGVDPKVVERVRETMMACSLKCQNAMRAEGIKVLALFSQDVSSMANIKCSVQTAKWRRILDMLRLSSAQEEQLLQLRKKHLRNLRNLYEDRQRLNLSAMSLMLPKNTPRRQLPDEATLESRMDCMKVTSSYSCAALNNVNLDAILDDIKCNLRKEQHTVLELNWHVLYHVLAPIQAALLTVEAFPGHCDCLALVNILAMKVGGPQAQPFDAEHHPTSSEEKSETCCE</sequence>